<proteinExistence type="predicted"/>
<protein>
    <submittedName>
        <fullName evidence="2">Uncharacterized protein</fullName>
    </submittedName>
</protein>
<dbReference type="Proteomes" id="UP001601059">
    <property type="component" value="Unassembled WGS sequence"/>
</dbReference>
<feature type="transmembrane region" description="Helical" evidence="1">
    <location>
        <begin position="53"/>
        <end position="71"/>
    </location>
</feature>
<feature type="transmembrane region" description="Helical" evidence="1">
    <location>
        <begin position="92"/>
        <end position="114"/>
    </location>
</feature>
<gene>
    <name evidence="2" type="ORF">ACFYKX_20085</name>
</gene>
<keyword evidence="3" id="KW-1185">Reference proteome</keyword>
<evidence type="ECO:0000313" key="2">
    <source>
        <dbReference type="EMBL" id="MFE8702910.1"/>
    </source>
</evidence>
<feature type="transmembrane region" description="Helical" evidence="1">
    <location>
        <begin position="21"/>
        <end position="41"/>
    </location>
</feature>
<keyword evidence="1" id="KW-0472">Membrane</keyword>
<keyword evidence="1" id="KW-1133">Transmembrane helix</keyword>
<name>A0ABW6KF65_9BACI</name>
<evidence type="ECO:0000313" key="3">
    <source>
        <dbReference type="Proteomes" id="UP001601059"/>
    </source>
</evidence>
<accession>A0ABW6KF65</accession>
<feature type="transmembrane region" description="Helical" evidence="1">
    <location>
        <begin position="120"/>
        <end position="143"/>
    </location>
</feature>
<dbReference type="EMBL" id="JBIACK010000012">
    <property type="protein sequence ID" value="MFE8702910.1"/>
    <property type="molecule type" value="Genomic_DNA"/>
</dbReference>
<evidence type="ECO:0000256" key="1">
    <source>
        <dbReference type="SAM" id="Phobius"/>
    </source>
</evidence>
<organism evidence="2 3">
    <name type="scientific">Cytobacillus spartinae</name>
    <dbReference type="NCBI Taxonomy" id="3299023"/>
    <lineage>
        <taxon>Bacteria</taxon>
        <taxon>Bacillati</taxon>
        <taxon>Bacillota</taxon>
        <taxon>Bacilli</taxon>
        <taxon>Bacillales</taxon>
        <taxon>Bacillaceae</taxon>
        <taxon>Cytobacillus</taxon>
    </lineage>
</organism>
<dbReference type="RefSeq" id="WP_389362991.1">
    <property type="nucleotide sequence ID" value="NZ_JBIACK010000012.1"/>
</dbReference>
<keyword evidence="1" id="KW-0812">Transmembrane</keyword>
<reference evidence="2 3" key="1">
    <citation type="submission" date="2024-08" db="EMBL/GenBank/DDBJ databases">
        <title>Two novel Cytobacillus novel species.</title>
        <authorList>
            <person name="Liu G."/>
        </authorList>
    </citation>
    <scope>NUCLEOTIDE SEQUENCE [LARGE SCALE GENOMIC DNA]</scope>
    <source>
        <strain evidence="2 3">FJAT-54145</strain>
    </source>
</reference>
<comment type="caution">
    <text evidence="2">The sequence shown here is derived from an EMBL/GenBank/DDBJ whole genome shotgun (WGS) entry which is preliminary data.</text>
</comment>
<sequence length="172" mass="20467">MQNESEHNQPNFKEINSNLRFIFVLFIWSIIFCIICSVMLYPINYLTLKIPPTYYFLSFATVFISSGVLFHRFYLYMYDHVVVLASNQNERFWNVIALILFNLTGPFAGLLIYLFTGNLIFGGITVLVYFYGSVSWYIPLNLIRKELKKRRERIYNTVFIDEDGNKRLYFKI</sequence>